<dbReference type="AlphaFoldDB" id="A0A4Z2B0K5"/>
<evidence type="ECO:0000256" key="4">
    <source>
        <dbReference type="ARBA" id="ARBA00026121"/>
    </source>
</evidence>
<dbReference type="Gene3D" id="3.40.50.12780">
    <property type="entry name" value="N-terminal domain of ligase-like"/>
    <property type="match status" value="1"/>
</dbReference>
<keyword evidence="7" id="KW-1185">Reference proteome</keyword>
<proteinExistence type="predicted"/>
<dbReference type="PANTHER" id="PTHR43272">
    <property type="entry name" value="LONG-CHAIN-FATTY-ACID--COA LIGASE"/>
    <property type="match status" value="1"/>
</dbReference>
<protein>
    <recommendedName>
        <fullName evidence="4">long-chain-fatty-acid--CoA ligase</fullName>
        <ecNumber evidence="4">6.2.1.3</ecNumber>
    </recommendedName>
</protein>
<organism evidence="6 7">
    <name type="scientific">Takifugu bimaculatus</name>
    <dbReference type="NCBI Taxonomy" id="433685"/>
    <lineage>
        <taxon>Eukaryota</taxon>
        <taxon>Metazoa</taxon>
        <taxon>Chordata</taxon>
        <taxon>Craniata</taxon>
        <taxon>Vertebrata</taxon>
        <taxon>Euteleostomi</taxon>
        <taxon>Actinopterygii</taxon>
        <taxon>Neopterygii</taxon>
        <taxon>Teleostei</taxon>
        <taxon>Neoteleostei</taxon>
        <taxon>Acanthomorphata</taxon>
        <taxon>Eupercaria</taxon>
        <taxon>Tetraodontiformes</taxon>
        <taxon>Tetradontoidea</taxon>
        <taxon>Tetraodontidae</taxon>
        <taxon>Takifugu</taxon>
    </lineage>
</organism>
<keyword evidence="2" id="KW-0276">Fatty acid metabolism</keyword>
<feature type="domain" description="AMP-dependent synthetase/ligase" evidence="5">
    <location>
        <begin position="207"/>
        <end position="258"/>
    </location>
</feature>
<dbReference type="SUPFAM" id="SSF56801">
    <property type="entry name" value="Acetyl-CoA synthetase-like"/>
    <property type="match status" value="1"/>
</dbReference>
<evidence type="ECO:0000313" key="7">
    <source>
        <dbReference type="Proteomes" id="UP000516260"/>
    </source>
</evidence>
<dbReference type="InterPro" id="IPR020845">
    <property type="entry name" value="AMP-binding_CS"/>
</dbReference>
<sequence length="380" mass="42385">MLAFVLVSGSLWIILELSSNLMEKIQAQEMMSGLRIPEMDEFGHFFHSLPTSTLLGIGALAAVLAYWFATRPQAIQPPCNLQHQSEEVPHEDGGRRSMMGRSSELLTHYHDDAKTLYEVFQRGLHISGDGPCLGSRLPNQPYRWISYREPTSPPSSATRQTKLRCCLDNVERRDTPGLRRILLMDAFDLTLVEHGKRCGVHVQALQEVEALGREHHRKPIPPAPDDLSIVCFTSGTTGNPKGVMLTHGNVVADFSGFLKVTDSVRVPRGDKQEKRRLVRPVGIYMPACGILDHSKHFKELKKVILEDLVRLGKANGLHSFEQAENTVIKKVRQPRLRGRTEVPAGLRPPAGCVYTHSWSSEEEDADCRLIAGLIAGVFGY</sequence>
<name>A0A4Z2B0K5_9TELE</name>
<dbReference type="EC" id="6.2.1.3" evidence="4"/>
<gene>
    <name evidence="6" type="ORF">fugu_009404</name>
</gene>
<accession>A0A4Z2B0K5</accession>
<dbReference type="PROSITE" id="PS00455">
    <property type="entry name" value="AMP_BINDING"/>
    <property type="match status" value="1"/>
</dbReference>
<dbReference type="Pfam" id="PF00501">
    <property type="entry name" value="AMP-binding"/>
    <property type="match status" value="1"/>
</dbReference>
<dbReference type="GO" id="GO:0004467">
    <property type="term" value="F:long-chain fatty acid-CoA ligase activity"/>
    <property type="evidence" value="ECO:0007669"/>
    <property type="project" value="UniProtKB-EC"/>
</dbReference>
<evidence type="ECO:0000256" key="3">
    <source>
        <dbReference type="ARBA" id="ARBA00023098"/>
    </source>
</evidence>
<evidence type="ECO:0000256" key="1">
    <source>
        <dbReference type="ARBA" id="ARBA00022598"/>
    </source>
</evidence>
<dbReference type="EMBL" id="SWLE01000022">
    <property type="protein sequence ID" value="TNM85226.1"/>
    <property type="molecule type" value="Genomic_DNA"/>
</dbReference>
<dbReference type="PANTHER" id="PTHR43272:SF54">
    <property type="entry name" value="LONG-CHAIN-FATTY-ACID--COA LIGASE 6"/>
    <property type="match status" value="1"/>
</dbReference>
<dbReference type="InterPro" id="IPR000873">
    <property type="entry name" value="AMP-dep_synth/lig_dom"/>
</dbReference>
<keyword evidence="3" id="KW-0443">Lipid metabolism</keyword>
<evidence type="ECO:0000313" key="6">
    <source>
        <dbReference type="EMBL" id="TNM85226.1"/>
    </source>
</evidence>
<evidence type="ECO:0000256" key="2">
    <source>
        <dbReference type="ARBA" id="ARBA00022832"/>
    </source>
</evidence>
<dbReference type="GO" id="GO:0016020">
    <property type="term" value="C:membrane"/>
    <property type="evidence" value="ECO:0007669"/>
    <property type="project" value="TreeGrafter"/>
</dbReference>
<dbReference type="Proteomes" id="UP000516260">
    <property type="component" value="Chromosome 9"/>
</dbReference>
<dbReference type="InterPro" id="IPR042099">
    <property type="entry name" value="ANL_N_sf"/>
</dbReference>
<evidence type="ECO:0000259" key="5">
    <source>
        <dbReference type="Pfam" id="PF00501"/>
    </source>
</evidence>
<dbReference type="GO" id="GO:0005783">
    <property type="term" value="C:endoplasmic reticulum"/>
    <property type="evidence" value="ECO:0007669"/>
    <property type="project" value="TreeGrafter"/>
</dbReference>
<reference evidence="6 7" key="1">
    <citation type="submission" date="2019-04" db="EMBL/GenBank/DDBJ databases">
        <title>The sequence and de novo assembly of Takifugu bimaculatus genome using PacBio and Hi-C technologies.</title>
        <authorList>
            <person name="Xu P."/>
            <person name="Liu B."/>
            <person name="Zhou Z."/>
        </authorList>
    </citation>
    <scope>NUCLEOTIDE SEQUENCE [LARGE SCALE GENOMIC DNA]</scope>
    <source>
        <strain evidence="6">TB-2018</strain>
        <tissue evidence="6">Muscle</tissue>
    </source>
</reference>
<keyword evidence="1" id="KW-0436">Ligase</keyword>
<comment type="caution">
    <text evidence="6">The sequence shown here is derived from an EMBL/GenBank/DDBJ whole genome shotgun (WGS) entry which is preliminary data.</text>
</comment>